<feature type="transmembrane region" description="Helical" evidence="7">
    <location>
        <begin position="646"/>
        <end position="666"/>
    </location>
</feature>
<dbReference type="SUPFAM" id="SSF53850">
    <property type="entry name" value="Periplasmic binding protein-like II"/>
    <property type="match status" value="1"/>
</dbReference>
<feature type="domain" description="ABC transmembrane type-1" evidence="8">
    <location>
        <begin position="609"/>
        <end position="886"/>
    </location>
</feature>
<feature type="transmembrane region" description="Helical" evidence="7">
    <location>
        <begin position="678"/>
        <end position="702"/>
    </location>
</feature>
<gene>
    <name evidence="9" type="ORF">TSACC_3286</name>
</gene>
<dbReference type="Gene3D" id="3.40.190.10">
    <property type="entry name" value="Periplasmic binding protein-like II"/>
    <property type="match status" value="1"/>
</dbReference>
<dbReference type="InterPro" id="IPR051393">
    <property type="entry name" value="ABC_transporter_permease"/>
</dbReference>
<dbReference type="CDD" id="cd06261">
    <property type="entry name" value="TM_PBP2"/>
    <property type="match status" value="1"/>
</dbReference>
<evidence type="ECO:0000256" key="4">
    <source>
        <dbReference type="ARBA" id="ARBA00022692"/>
    </source>
</evidence>
<evidence type="ECO:0000256" key="6">
    <source>
        <dbReference type="ARBA" id="ARBA00023136"/>
    </source>
</evidence>
<feature type="transmembrane region" description="Helical" evidence="7">
    <location>
        <begin position="760"/>
        <end position="784"/>
    </location>
</feature>
<dbReference type="SUPFAM" id="SSF161098">
    <property type="entry name" value="MetI-like"/>
    <property type="match status" value="1"/>
</dbReference>
<dbReference type="PANTHER" id="PTHR30193:SF37">
    <property type="entry name" value="INNER MEMBRANE ABC TRANSPORTER PERMEASE PROTEIN YCJO"/>
    <property type="match status" value="1"/>
</dbReference>
<dbReference type="InParanoid" id="A0A146GDK3"/>
<keyword evidence="10" id="KW-1185">Reference proteome</keyword>
<feature type="transmembrane region" description="Helical" evidence="7">
    <location>
        <begin position="550"/>
        <end position="569"/>
    </location>
</feature>
<dbReference type="InterPro" id="IPR035906">
    <property type="entry name" value="MetI-like_sf"/>
</dbReference>
<protein>
    <submittedName>
        <fullName evidence="9">Multiple sugar transport system permease protein</fullName>
    </submittedName>
</protein>
<feature type="transmembrane region" description="Helical" evidence="7">
    <location>
        <begin position="859"/>
        <end position="885"/>
    </location>
</feature>
<dbReference type="InterPro" id="IPR000515">
    <property type="entry name" value="MetI-like"/>
</dbReference>
<organism evidence="9 10">
    <name type="scientific">Terrimicrobium sacchariphilum</name>
    <dbReference type="NCBI Taxonomy" id="690879"/>
    <lineage>
        <taxon>Bacteria</taxon>
        <taxon>Pseudomonadati</taxon>
        <taxon>Verrucomicrobiota</taxon>
        <taxon>Terrimicrobiia</taxon>
        <taxon>Terrimicrobiales</taxon>
        <taxon>Terrimicrobiaceae</taxon>
        <taxon>Terrimicrobium</taxon>
    </lineage>
</organism>
<sequence length="901" mass="100421">MSVSRIFGFILLLAGWVAVAQAGGEVEVIDGRPVINVVVPNLPIPSDNSAIARAQVAVVRQFTADFPRIFREKYLARYLADPQKYGSYDWENVAIRLVPFSGLKVEGVESDLMAIAGGSPPDVLYVNFRKSDTYIRNGFLYPLDKLEDPYFTSFSDAQKRARVHPKIWPVIDRKGPDGQKHIWALPTGGFMGRVLAYRKDLFDEAGLAYPTVDWTWDDMLHAARVLTDPSRNRSGLLMRGDPGWNFSTFLWSAGGEVMEYDEPADEWRCVFGSPEGAKALDYFLQLTQELWQTKEGQWMRGYAFNDQRLGDYKWQRGEVGMNLVYMDEQFISGLNPELVGIVPVPKGPTGLRAGELNSRMLGIYSQIKSPAVRDAAWEYIAYQDSDAAGAVRTRVLVEAGLGRFVSPRDLNKFGYAEVARLAPKGWAEVFRIASETGRPEPYGKNSNLAYRMLGIPVREAAEAAMRNGLPKAPNERIKYLAELLQRGEQRANAAMIGKVTPEERRTRSIVAAIFLIFVAAAFGFVFFRVFQTFGSQAATVPGRIGFRRGLAISLMLAPALLSILVWKYYPLLAGSVMGFQDYRILEGSTWVGLKHFGDMLWDGLWWQSLWNSMRFSFISLVFGFLPPIILAILLQEVPRGKVFYRLMFYLPAVLAGLVTLLLWKQFYDPTPRAPLNAIILKLPAIVFVGVGLAVLTLTLVLANRFRFHGQMVPAVISTLVGIVFLVSVVSIPWVVLEEHGLAGLFRTLPEPIQWLKDPRYAMLSIVLPGIWAGAGPGCLIYLAALKGIPDDFYDAAEIDGAGFFDKLITIVIPMMRPLIMISFVGAFIGSWLGSADHVLAMTGGEANTEVAPLNIFYKAFVYLEFGPATAMAWMLGFLLIGFTVYQLRMLAKVEFRTTGGR</sequence>
<dbReference type="RefSeq" id="WP_075081054.1">
    <property type="nucleotide sequence ID" value="NZ_BDCO01000003.1"/>
</dbReference>
<dbReference type="PANTHER" id="PTHR30193">
    <property type="entry name" value="ABC TRANSPORTER PERMEASE PROTEIN"/>
    <property type="match status" value="1"/>
</dbReference>
<keyword evidence="6 7" id="KW-0472">Membrane</keyword>
<evidence type="ECO:0000256" key="2">
    <source>
        <dbReference type="ARBA" id="ARBA00022448"/>
    </source>
</evidence>
<reference evidence="10" key="1">
    <citation type="journal article" date="2017" name="Genome Announc.">
        <title>Draft Genome Sequence of Terrimicrobium sacchariphilum NM-5T, a Facultative Anaerobic Soil Bacterium of the Class Spartobacteria.</title>
        <authorList>
            <person name="Qiu Y.L."/>
            <person name="Tourlousse D.M."/>
            <person name="Matsuura N."/>
            <person name="Ohashi A."/>
            <person name="Sekiguchi Y."/>
        </authorList>
    </citation>
    <scope>NUCLEOTIDE SEQUENCE [LARGE SCALE GENOMIC DNA]</scope>
    <source>
        <strain evidence="10">NM-5</strain>
    </source>
</reference>
<proteinExistence type="inferred from homology"/>
<keyword evidence="5 7" id="KW-1133">Transmembrane helix</keyword>
<dbReference type="InterPro" id="IPR006059">
    <property type="entry name" value="SBP"/>
</dbReference>
<evidence type="ECO:0000256" key="5">
    <source>
        <dbReference type="ARBA" id="ARBA00022989"/>
    </source>
</evidence>
<comment type="caution">
    <text evidence="9">The sequence shown here is derived from an EMBL/GenBank/DDBJ whole genome shotgun (WGS) entry which is preliminary data.</text>
</comment>
<feature type="transmembrane region" description="Helical" evidence="7">
    <location>
        <begin position="509"/>
        <end position="530"/>
    </location>
</feature>
<feature type="transmembrane region" description="Helical" evidence="7">
    <location>
        <begin position="818"/>
        <end position="839"/>
    </location>
</feature>
<accession>A0A146GDK3</accession>
<dbReference type="EMBL" id="BDCO01000003">
    <property type="protein sequence ID" value="GAT35222.1"/>
    <property type="molecule type" value="Genomic_DNA"/>
</dbReference>
<dbReference type="Pfam" id="PF01547">
    <property type="entry name" value="SBP_bac_1"/>
    <property type="match status" value="1"/>
</dbReference>
<dbReference type="OrthoDB" id="9773727at2"/>
<keyword evidence="3" id="KW-1003">Cell membrane</keyword>
<keyword evidence="9" id="KW-0762">Sugar transport</keyword>
<dbReference type="STRING" id="690879.TSACC_3286"/>
<name>A0A146GDK3_TERSA</name>
<dbReference type="PROSITE" id="PS50928">
    <property type="entry name" value="ABC_TM1"/>
    <property type="match status" value="1"/>
</dbReference>
<feature type="transmembrane region" description="Helical" evidence="7">
    <location>
        <begin position="615"/>
        <end position="634"/>
    </location>
</feature>
<evidence type="ECO:0000259" key="8">
    <source>
        <dbReference type="PROSITE" id="PS50928"/>
    </source>
</evidence>
<dbReference type="Gene3D" id="1.10.3720.10">
    <property type="entry name" value="MetI-like"/>
    <property type="match status" value="2"/>
</dbReference>
<evidence type="ECO:0000256" key="1">
    <source>
        <dbReference type="ARBA" id="ARBA00004651"/>
    </source>
</evidence>
<dbReference type="AlphaFoldDB" id="A0A146GDK3"/>
<evidence type="ECO:0000256" key="7">
    <source>
        <dbReference type="RuleBase" id="RU363032"/>
    </source>
</evidence>
<dbReference type="GO" id="GO:0055085">
    <property type="term" value="P:transmembrane transport"/>
    <property type="evidence" value="ECO:0007669"/>
    <property type="project" value="InterPro"/>
</dbReference>
<comment type="subcellular location">
    <subcellularLocation>
        <location evidence="1 7">Cell membrane</location>
        <topology evidence="1 7">Multi-pass membrane protein</topology>
    </subcellularLocation>
</comment>
<evidence type="ECO:0000313" key="10">
    <source>
        <dbReference type="Proteomes" id="UP000076023"/>
    </source>
</evidence>
<keyword evidence="2 7" id="KW-0813">Transport</keyword>
<evidence type="ECO:0000256" key="3">
    <source>
        <dbReference type="ARBA" id="ARBA00022475"/>
    </source>
</evidence>
<evidence type="ECO:0000313" key="9">
    <source>
        <dbReference type="EMBL" id="GAT35222.1"/>
    </source>
</evidence>
<dbReference type="Proteomes" id="UP000076023">
    <property type="component" value="Unassembled WGS sequence"/>
</dbReference>
<dbReference type="GO" id="GO:0005886">
    <property type="term" value="C:plasma membrane"/>
    <property type="evidence" value="ECO:0007669"/>
    <property type="project" value="UniProtKB-SubCell"/>
</dbReference>
<comment type="similarity">
    <text evidence="7">Belongs to the binding-protein-dependent transport system permease family.</text>
</comment>
<feature type="transmembrane region" description="Helical" evidence="7">
    <location>
        <begin position="714"/>
        <end position="736"/>
    </location>
</feature>
<dbReference type="Pfam" id="PF00528">
    <property type="entry name" value="BPD_transp_1"/>
    <property type="match status" value="1"/>
</dbReference>
<keyword evidence="4 7" id="KW-0812">Transmembrane</keyword>